<dbReference type="PANTHER" id="PTHR43643:SF3">
    <property type="entry name" value="HISTIDINOL-PHOSPHATE AMINOTRANSFERASE"/>
    <property type="match status" value="1"/>
</dbReference>
<dbReference type="InterPro" id="IPR015424">
    <property type="entry name" value="PyrdxlP-dep_Trfase"/>
</dbReference>
<reference evidence="12" key="2">
    <citation type="submission" date="2015-07" db="EMBL/GenBank/DDBJ databases">
        <title>MeaNS - Measles Nucleotide Surveillance Program.</title>
        <authorList>
            <person name="Tran T."/>
            <person name="Druce J."/>
        </authorList>
    </citation>
    <scope>NUCLEOTIDE SEQUENCE</scope>
    <source>
        <strain evidence="12">DSM 9887</strain>
    </source>
</reference>
<keyword evidence="6 9" id="KW-0663">Pyridoxal phosphate</keyword>
<reference evidence="13" key="1">
    <citation type="submission" date="2015-07" db="EMBL/GenBank/DDBJ databases">
        <title>Genome sequencing project for genomic taxonomy and phylogenomics of Bacillus-like bacteria.</title>
        <authorList>
            <person name="Liu B."/>
            <person name="Wang J."/>
            <person name="Zhu Y."/>
            <person name="Liu G."/>
            <person name="Chen Q."/>
            <person name="Chen Z."/>
            <person name="Lan J."/>
            <person name="Che J."/>
            <person name="Ge C."/>
            <person name="Shi H."/>
            <person name="Pan Z."/>
            <person name="Liu X."/>
        </authorList>
    </citation>
    <scope>NUCLEOTIDE SEQUENCE [LARGE SCALE GENOMIC DNA]</scope>
    <source>
        <strain evidence="13">DSM 9887</strain>
    </source>
</reference>
<dbReference type="InterPro" id="IPR004839">
    <property type="entry name" value="Aminotransferase_I/II_large"/>
</dbReference>
<proteinExistence type="inferred from homology"/>
<dbReference type="UniPathway" id="UPA00031">
    <property type="reaction ID" value="UER00012"/>
</dbReference>
<dbReference type="SUPFAM" id="SSF53383">
    <property type="entry name" value="PLP-dependent transferases"/>
    <property type="match status" value="1"/>
</dbReference>
<dbReference type="EC" id="2.6.1.9" evidence="9"/>
<dbReference type="InterPro" id="IPR015421">
    <property type="entry name" value="PyrdxlP-dep_Trfase_major"/>
</dbReference>
<dbReference type="GO" id="GO:0030170">
    <property type="term" value="F:pyridoxal phosphate binding"/>
    <property type="evidence" value="ECO:0007669"/>
    <property type="project" value="InterPro"/>
</dbReference>
<dbReference type="STRING" id="54915.ADS79_06725"/>
<feature type="modified residue" description="N6-(pyridoxal phosphate)lysine" evidence="9">
    <location>
        <position position="212"/>
    </location>
</feature>
<comment type="caution">
    <text evidence="12">The sequence shown here is derived from an EMBL/GenBank/DDBJ whole genome shotgun (WGS) entry which is preliminary data.</text>
</comment>
<dbReference type="NCBIfam" id="TIGR01141">
    <property type="entry name" value="hisC"/>
    <property type="match status" value="1"/>
</dbReference>
<dbReference type="InterPro" id="IPR050106">
    <property type="entry name" value="HistidinolP_aminotransfase"/>
</dbReference>
<dbReference type="InterPro" id="IPR005861">
    <property type="entry name" value="HisP_aminotrans"/>
</dbReference>
<organism evidence="12 13">
    <name type="scientific">Brevibacillus reuszeri</name>
    <dbReference type="NCBI Taxonomy" id="54915"/>
    <lineage>
        <taxon>Bacteria</taxon>
        <taxon>Bacillati</taxon>
        <taxon>Bacillota</taxon>
        <taxon>Bacilli</taxon>
        <taxon>Bacillales</taxon>
        <taxon>Paenibacillaceae</taxon>
        <taxon>Brevibacillus</taxon>
    </lineage>
</organism>
<sequence length="356" mass="39592">MTMILPHIERLSGYAQGEQPPEGTNAIRLNLNESSYPPSPEVIKALKSIPEETLRRYPDAKCDKLRSALAKHYGVREEQTFCSNGSSEIISLLMKVFIGPRGQIAIPDPSFPLYHSAAASYQVECIGIPTLDDFSIDVEHLIDSSAQAVVLVNPNAPTGLLLSMENVERLVRDFKGLIILDEAYIDFASGEASAISLIDRYPNLLVIRTFSKAYALCGARIGYCFGNEKLIAALEKGKDIYNVDSISRELALAALNDQSYMQATTDAIKRTRNHFSEQLTRQGFTVVPSHTNFILCKPPAALGYPTASELYEILMAQNIYVRYYQQRRLREYLRITIGTDAEMDAVLLAMSQILGQ</sequence>
<dbReference type="CDD" id="cd00609">
    <property type="entry name" value="AAT_like"/>
    <property type="match status" value="1"/>
</dbReference>
<dbReference type="Pfam" id="PF00155">
    <property type="entry name" value="Aminotran_1_2"/>
    <property type="match status" value="1"/>
</dbReference>
<evidence type="ECO:0000256" key="4">
    <source>
        <dbReference type="ARBA" id="ARBA00022576"/>
    </source>
</evidence>
<evidence type="ECO:0000256" key="5">
    <source>
        <dbReference type="ARBA" id="ARBA00022679"/>
    </source>
</evidence>
<evidence type="ECO:0000256" key="1">
    <source>
        <dbReference type="ARBA" id="ARBA00001933"/>
    </source>
</evidence>
<keyword evidence="5 9" id="KW-0808">Transferase</keyword>
<dbReference type="PATRIC" id="fig|54915.3.peg.6769"/>
<dbReference type="GO" id="GO:0000105">
    <property type="term" value="P:L-histidine biosynthetic process"/>
    <property type="evidence" value="ECO:0007669"/>
    <property type="project" value="UniProtKB-UniRule"/>
</dbReference>
<dbReference type="EMBL" id="BJON01000013">
    <property type="protein sequence ID" value="GED69541.1"/>
    <property type="molecule type" value="Genomic_DNA"/>
</dbReference>
<comment type="subunit">
    <text evidence="3 9">Homodimer.</text>
</comment>
<keyword evidence="14" id="KW-1185">Reference proteome</keyword>
<evidence type="ECO:0000313" key="11">
    <source>
        <dbReference type="EMBL" id="GED69541.1"/>
    </source>
</evidence>
<comment type="similarity">
    <text evidence="9">Belongs to the class-II pyridoxal-phosphate-dependent aminotransferase family. Histidinol-phosphate aminotransferase subfamily.</text>
</comment>
<comment type="catalytic activity">
    <reaction evidence="8 9">
        <text>L-histidinol phosphate + 2-oxoglutarate = 3-(imidazol-4-yl)-2-oxopropyl phosphate + L-glutamate</text>
        <dbReference type="Rhea" id="RHEA:23744"/>
        <dbReference type="ChEBI" id="CHEBI:16810"/>
        <dbReference type="ChEBI" id="CHEBI:29985"/>
        <dbReference type="ChEBI" id="CHEBI:57766"/>
        <dbReference type="ChEBI" id="CHEBI:57980"/>
        <dbReference type="EC" id="2.6.1.9"/>
    </reaction>
</comment>
<evidence type="ECO:0000256" key="3">
    <source>
        <dbReference type="ARBA" id="ARBA00011738"/>
    </source>
</evidence>
<evidence type="ECO:0000313" key="14">
    <source>
        <dbReference type="Proteomes" id="UP000319578"/>
    </source>
</evidence>
<evidence type="ECO:0000259" key="10">
    <source>
        <dbReference type="Pfam" id="PF00155"/>
    </source>
</evidence>
<dbReference type="InterPro" id="IPR015422">
    <property type="entry name" value="PyrdxlP-dep_Trfase_small"/>
</dbReference>
<accession>A0A0K9YY52</accession>
<name>A0A0K9YY52_9BACL</name>
<dbReference type="InterPro" id="IPR001917">
    <property type="entry name" value="Aminotrans_II_pyridoxalP_BS"/>
</dbReference>
<dbReference type="Proteomes" id="UP000036834">
    <property type="component" value="Unassembled WGS sequence"/>
</dbReference>
<evidence type="ECO:0000313" key="12">
    <source>
        <dbReference type="EMBL" id="KNB73628.1"/>
    </source>
</evidence>
<dbReference type="PANTHER" id="PTHR43643">
    <property type="entry name" value="HISTIDINOL-PHOSPHATE AMINOTRANSFERASE 2"/>
    <property type="match status" value="1"/>
</dbReference>
<dbReference type="RefSeq" id="WP_049737635.1">
    <property type="nucleotide sequence ID" value="NZ_BJON01000013.1"/>
</dbReference>
<protein>
    <recommendedName>
        <fullName evidence="9">Histidinol-phosphate aminotransferase</fullName>
        <ecNumber evidence="9">2.6.1.9</ecNumber>
    </recommendedName>
    <alternativeName>
        <fullName evidence="9">Imidazole acetol-phosphate transaminase</fullName>
    </alternativeName>
</protein>
<dbReference type="Gene3D" id="3.90.1150.10">
    <property type="entry name" value="Aspartate Aminotransferase, domain 1"/>
    <property type="match status" value="1"/>
</dbReference>
<reference evidence="11 14" key="3">
    <citation type="submission" date="2019-06" db="EMBL/GenBank/DDBJ databases">
        <title>Whole genome shotgun sequence of Brevibacillus reuszeri NBRC 15719.</title>
        <authorList>
            <person name="Hosoyama A."/>
            <person name="Uohara A."/>
            <person name="Ohji S."/>
            <person name="Ichikawa N."/>
        </authorList>
    </citation>
    <scope>NUCLEOTIDE SEQUENCE [LARGE SCALE GENOMIC DNA]</scope>
    <source>
        <strain evidence="11 14">NBRC 15719</strain>
    </source>
</reference>
<dbReference type="Gene3D" id="3.40.640.10">
    <property type="entry name" value="Type I PLP-dependent aspartate aminotransferase-like (Major domain)"/>
    <property type="match status" value="1"/>
</dbReference>
<dbReference type="AlphaFoldDB" id="A0A0K9YY52"/>
<comment type="pathway">
    <text evidence="2 9">Amino-acid biosynthesis; L-histidine biosynthesis; L-histidine from 5-phospho-alpha-D-ribose 1-diphosphate: step 7/9.</text>
</comment>
<gene>
    <name evidence="9" type="primary">hisC</name>
    <name evidence="11" type="synonym">hisC_2</name>
    <name evidence="12" type="ORF">ADS79_06725</name>
    <name evidence="11" type="ORF">BRE01_32430</name>
</gene>
<evidence type="ECO:0000256" key="7">
    <source>
        <dbReference type="ARBA" id="ARBA00023102"/>
    </source>
</evidence>
<evidence type="ECO:0000256" key="8">
    <source>
        <dbReference type="ARBA" id="ARBA00047481"/>
    </source>
</evidence>
<dbReference type="PROSITE" id="PS00599">
    <property type="entry name" value="AA_TRANSFER_CLASS_2"/>
    <property type="match status" value="1"/>
</dbReference>
<evidence type="ECO:0000256" key="9">
    <source>
        <dbReference type="HAMAP-Rule" id="MF_01023"/>
    </source>
</evidence>
<evidence type="ECO:0000313" key="13">
    <source>
        <dbReference type="Proteomes" id="UP000036834"/>
    </source>
</evidence>
<dbReference type="EMBL" id="LGIQ01000005">
    <property type="protein sequence ID" value="KNB73628.1"/>
    <property type="molecule type" value="Genomic_DNA"/>
</dbReference>
<evidence type="ECO:0000256" key="2">
    <source>
        <dbReference type="ARBA" id="ARBA00005011"/>
    </source>
</evidence>
<evidence type="ECO:0000256" key="6">
    <source>
        <dbReference type="ARBA" id="ARBA00022898"/>
    </source>
</evidence>
<keyword evidence="9" id="KW-0028">Amino-acid biosynthesis</keyword>
<keyword evidence="7 9" id="KW-0368">Histidine biosynthesis</keyword>
<dbReference type="Proteomes" id="UP000319578">
    <property type="component" value="Unassembled WGS sequence"/>
</dbReference>
<keyword evidence="4 9" id="KW-0032">Aminotransferase</keyword>
<dbReference type="HAMAP" id="MF_01023">
    <property type="entry name" value="HisC_aminotrans_2"/>
    <property type="match status" value="1"/>
</dbReference>
<feature type="domain" description="Aminotransferase class I/classII large" evidence="10">
    <location>
        <begin position="25"/>
        <end position="347"/>
    </location>
</feature>
<dbReference type="GO" id="GO:0004400">
    <property type="term" value="F:histidinol-phosphate transaminase activity"/>
    <property type="evidence" value="ECO:0007669"/>
    <property type="project" value="UniProtKB-UniRule"/>
</dbReference>
<comment type="cofactor">
    <cofactor evidence="1 9">
        <name>pyridoxal 5'-phosphate</name>
        <dbReference type="ChEBI" id="CHEBI:597326"/>
    </cofactor>
</comment>
<dbReference type="OrthoDB" id="9813612at2"/>